<keyword evidence="3" id="KW-1185">Reference proteome</keyword>
<accession>A0AAD8P882</accession>
<feature type="region of interest" description="Disordered" evidence="1">
    <location>
        <begin position="50"/>
        <end position="70"/>
    </location>
</feature>
<protein>
    <submittedName>
        <fullName evidence="2">Uncharacterized protein</fullName>
    </submittedName>
</protein>
<organism evidence="2 3">
    <name type="scientific">Tagetes erecta</name>
    <name type="common">African marigold</name>
    <dbReference type="NCBI Taxonomy" id="13708"/>
    <lineage>
        <taxon>Eukaryota</taxon>
        <taxon>Viridiplantae</taxon>
        <taxon>Streptophyta</taxon>
        <taxon>Embryophyta</taxon>
        <taxon>Tracheophyta</taxon>
        <taxon>Spermatophyta</taxon>
        <taxon>Magnoliopsida</taxon>
        <taxon>eudicotyledons</taxon>
        <taxon>Gunneridae</taxon>
        <taxon>Pentapetalae</taxon>
        <taxon>asterids</taxon>
        <taxon>campanulids</taxon>
        <taxon>Asterales</taxon>
        <taxon>Asteraceae</taxon>
        <taxon>Asteroideae</taxon>
        <taxon>Heliantheae alliance</taxon>
        <taxon>Tageteae</taxon>
        <taxon>Tagetes</taxon>
    </lineage>
</organism>
<sequence>MELKFTLNGRVILQVKTLALVMASILKVVLRKTEMVILIGIKISNKETSNNTDLVSSSSQNENRTITVRV</sequence>
<gene>
    <name evidence="2" type="ORF">QVD17_01784</name>
</gene>
<dbReference type="EMBL" id="JAUHHV010000001">
    <property type="protein sequence ID" value="KAK1436009.1"/>
    <property type="molecule type" value="Genomic_DNA"/>
</dbReference>
<dbReference type="AlphaFoldDB" id="A0AAD8P882"/>
<proteinExistence type="predicted"/>
<evidence type="ECO:0000256" key="1">
    <source>
        <dbReference type="SAM" id="MobiDB-lite"/>
    </source>
</evidence>
<dbReference type="Proteomes" id="UP001229421">
    <property type="component" value="Unassembled WGS sequence"/>
</dbReference>
<evidence type="ECO:0000313" key="2">
    <source>
        <dbReference type="EMBL" id="KAK1436009.1"/>
    </source>
</evidence>
<comment type="caution">
    <text evidence="2">The sequence shown here is derived from an EMBL/GenBank/DDBJ whole genome shotgun (WGS) entry which is preliminary data.</text>
</comment>
<reference evidence="2" key="1">
    <citation type="journal article" date="2023" name="bioRxiv">
        <title>Improved chromosome-level genome assembly for marigold (Tagetes erecta).</title>
        <authorList>
            <person name="Jiang F."/>
            <person name="Yuan L."/>
            <person name="Wang S."/>
            <person name="Wang H."/>
            <person name="Xu D."/>
            <person name="Wang A."/>
            <person name="Fan W."/>
        </authorList>
    </citation>
    <scope>NUCLEOTIDE SEQUENCE</scope>
    <source>
        <strain evidence="2">WSJ</strain>
        <tissue evidence="2">Leaf</tissue>
    </source>
</reference>
<name>A0AAD8P882_TARER</name>
<evidence type="ECO:0000313" key="3">
    <source>
        <dbReference type="Proteomes" id="UP001229421"/>
    </source>
</evidence>